<evidence type="ECO:0000256" key="5">
    <source>
        <dbReference type="ARBA" id="ARBA00023128"/>
    </source>
</evidence>
<dbReference type="Gene3D" id="1.25.40.10">
    <property type="entry name" value="Tetratricopeptide repeat domain"/>
    <property type="match status" value="2"/>
</dbReference>
<dbReference type="OrthoDB" id="1890565at2759"/>
<dbReference type="Pfam" id="PF13041">
    <property type="entry name" value="PPR_2"/>
    <property type="match status" value="1"/>
</dbReference>
<feature type="repeat" description="PPR" evidence="6">
    <location>
        <begin position="348"/>
        <end position="382"/>
    </location>
</feature>
<dbReference type="PANTHER" id="PTHR45717">
    <property type="entry name" value="OS12G0527900 PROTEIN"/>
    <property type="match status" value="1"/>
</dbReference>
<evidence type="ECO:0008006" key="9">
    <source>
        <dbReference type="Google" id="ProtNLM"/>
    </source>
</evidence>
<dbReference type="InParanoid" id="A0A7J7BXG2"/>
<dbReference type="NCBIfam" id="TIGR00756">
    <property type="entry name" value="PPR"/>
    <property type="match status" value="3"/>
</dbReference>
<keyword evidence="4" id="KW-0809">Transit peptide</keyword>
<accession>A0A7J7BXG2</accession>
<evidence type="ECO:0000256" key="3">
    <source>
        <dbReference type="ARBA" id="ARBA00022737"/>
    </source>
</evidence>
<dbReference type="Proteomes" id="UP000593562">
    <property type="component" value="Unassembled WGS sequence"/>
</dbReference>
<protein>
    <recommendedName>
        <fullName evidence="9">Pentatricopeptide repeat-containing protein</fullName>
    </recommendedName>
</protein>
<evidence type="ECO:0000313" key="8">
    <source>
        <dbReference type="Proteomes" id="UP000593562"/>
    </source>
</evidence>
<dbReference type="GO" id="GO:0005739">
    <property type="term" value="C:mitochondrion"/>
    <property type="evidence" value="ECO:0007669"/>
    <property type="project" value="UniProtKB-SubCell"/>
</dbReference>
<keyword evidence="8" id="KW-1185">Reference proteome</keyword>
<dbReference type="FunFam" id="1.25.40.10:FF:000385">
    <property type="entry name" value="Pentatricopeptide repeat-containing protein mitochondrial"/>
    <property type="match status" value="1"/>
</dbReference>
<evidence type="ECO:0000256" key="6">
    <source>
        <dbReference type="PROSITE-ProRule" id="PRU00708"/>
    </source>
</evidence>
<gene>
    <name evidence="7" type="ORF">HS088_TW22G00063</name>
</gene>
<feature type="repeat" description="PPR" evidence="6">
    <location>
        <begin position="172"/>
        <end position="206"/>
    </location>
</feature>
<keyword evidence="5" id="KW-0496">Mitochondrion</keyword>
<evidence type="ECO:0000256" key="4">
    <source>
        <dbReference type="ARBA" id="ARBA00022946"/>
    </source>
</evidence>
<organism evidence="7 8">
    <name type="scientific">Tripterygium wilfordii</name>
    <name type="common">Thunder God vine</name>
    <dbReference type="NCBI Taxonomy" id="458696"/>
    <lineage>
        <taxon>Eukaryota</taxon>
        <taxon>Viridiplantae</taxon>
        <taxon>Streptophyta</taxon>
        <taxon>Embryophyta</taxon>
        <taxon>Tracheophyta</taxon>
        <taxon>Spermatophyta</taxon>
        <taxon>Magnoliopsida</taxon>
        <taxon>eudicotyledons</taxon>
        <taxon>Gunneridae</taxon>
        <taxon>Pentapetalae</taxon>
        <taxon>rosids</taxon>
        <taxon>fabids</taxon>
        <taxon>Celastrales</taxon>
        <taxon>Celastraceae</taxon>
        <taxon>Tripterygium</taxon>
    </lineage>
</organism>
<evidence type="ECO:0000313" key="7">
    <source>
        <dbReference type="EMBL" id="KAF5726385.1"/>
    </source>
</evidence>
<sequence>MKLLGSNAWRNYAIFRVFRARFCSTKVIEQSSAPIEDNLYRRISGAENWVGSMAPVLDQWLEEGKEVKQSELRKFIQQLRKYRRFRHALEISEWMSDQRNHVLSTGDIAIRLDLISTVHGVELAEKYFDSIPETMRTFQVYGALLSCYARNRSLEKAEATMQRMREFELGKSSLTYNVMLNLYFRLGKHEKLDILMQEMTEMGIKWDKFTYSIRLNAYAASADAEGMEKLLMKMEFDPLISKEWNTYVVAANGFLKSGQNERALTMLKRAEQQIRGNSMRLAYESIITLYAALGVKDEVYRLWNLYKNIGKVINSGYLSMLSSLMKLDDIDFAEKLLEEWESGTTLFDARIPNLAIRAYCKKGLLERAEAYFKRLMESGKKLDATTWDCLATGYWINGQTAKAVETLKNAVLAGRPGWKPNKHTLTVCLKYMKRQGEEEGAEEILRSLEKDGYISSQLYDQLKHDINDEIVNSKPLNPIEGDEGACDSEVQKVVEFKDENSK</sequence>
<dbReference type="SUPFAM" id="SSF48452">
    <property type="entry name" value="TPR-like"/>
    <property type="match status" value="1"/>
</dbReference>
<dbReference type="AlphaFoldDB" id="A0A7J7BXG2"/>
<keyword evidence="3" id="KW-0677">Repeat</keyword>
<dbReference type="GO" id="GO:0003729">
    <property type="term" value="F:mRNA binding"/>
    <property type="evidence" value="ECO:0007669"/>
    <property type="project" value="UniProtKB-ARBA"/>
</dbReference>
<dbReference type="PANTHER" id="PTHR45717:SF10">
    <property type="entry name" value="OS10G0501000 PROTEIN"/>
    <property type="match status" value="1"/>
</dbReference>
<comment type="subcellular location">
    <subcellularLocation>
        <location evidence="1">Mitochondrion</location>
    </subcellularLocation>
</comment>
<comment type="similarity">
    <text evidence="2">Belongs to the PPR family. P subfamily.</text>
</comment>
<dbReference type="InterPro" id="IPR011990">
    <property type="entry name" value="TPR-like_helical_dom_sf"/>
</dbReference>
<proteinExistence type="inferred from homology"/>
<dbReference type="PROSITE" id="PS51375">
    <property type="entry name" value="PPR"/>
    <property type="match status" value="2"/>
</dbReference>
<evidence type="ECO:0000256" key="2">
    <source>
        <dbReference type="ARBA" id="ARBA00007626"/>
    </source>
</evidence>
<name>A0A7J7BXG2_TRIWF</name>
<comment type="caution">
    <text evidence="7">The sequence shown here is derived from an EMBL/GenBank/DDBJ whole genome shotgun (WGS) entry which is preliminary data.</text>
</comment>
<dbReference type="InterPro" id="IPR002885">
    <property type="entry name" value="PPR_rpt"/>
</dbReference>
<dbReference type="EMBL" id="JAAARO010000022">
    <property type="protein sequence ID" value="KAF5726385.1"/>
    <property type="molecule type" value="Genomic_DNA"/>
</dbReference>
<reference evidence="7 8" key="1">
    <citation type="journal article" date="2020" name="Nat. Commun.">
        <title>Genome of Tripterygium wilfordii and identification of cytochrome P450 involved in triptolide biosynthesis.</title>
        <authorList>
            <person name="Tu L."/>
            <person name="Su P."/>
            <person name="Zhang Z."/>
            <person name="Gao L."/>
            <person name="Wang J."/>
            <person name="Hu T."/>
            <person name="Zhou J."/>
            <person name="Zhang Y."/>
            <person name="Zhao Y."/>
            <person name="Liu Y."/>
            <person name="Song Y."/>
            <person name="Tong Y."/>
            <person name="Lu Y."/>
            <person name="Yang J."/>
            <person name="Xu C."/>
            <person name="Jia M."/>
            <person name="Peters R.J."/>
            <person name="Huang L."/>
            <person name="Gao W."/>
        </authorList>
    </citation>
    <scope>NUCLEOTIDE SEQUENCE [LARGE SCALE GENOMIC DNA]</scope>
    <source>
        <strain evidence="8">cv. XIE 37</strain>
        <tissue evidence="7">Leaf</tissue>
    </source>
</reference>
<evidence type="ECO:0000256" key="1">
    <source>
        <dbReference type="ARBA" id="ARBA00004173"/>
    </source>
</evidence>
<dbReference type="Pfam" id="PF01535">
    <property type="entry name" value="PPR"/>
    <property type="match status" value="3"/>
</dbReference>